<protein>
    <submittedName>
        <fullName evidence="1">DUF1552 domain-containing protein</fullName>
    </submittedName>
</protein>
<dbReference type="AlphaFoldDB" id="A0A934R384"/>
<dbReference type="Pfam" id="PF07586">
    <property type="entry name" value="HXXSHH"/>
    <property type="match status" value="1"/>
</dbReference>
<dbReference type="EMBL" id="JAENIK010000004">
    <property type="protein sequence ID" value="MBK1814480.1"/>
    <property type="molecule type" value="Genomic_DNA"/>
</dbReference>
<organism evidence="1 2">
    <name type="scientific">Luteolibacter yonseiensis</name>
    <dbReference type="NCBI Taxonomy" id="1144680"/>
    <lineage>
        <taxon>Bacteria</taxon>
        <taxon>Pseudomonadati</taxon>
        <taxon>Verrucomicrobiota</taxon>
        <taxon>Verrucomicrobiia</taxon>
        <taxon>Verrucomicrobiales</taxon>
        <taxon>Verrucomicrobiaceae</taxon>
        <taxon>Luteolibacter</taxon>
    </lineage>
</organism>
<name>A0A934R384_9BACT</name>
<dbReference type="InterPro" id="IPR006311">
    <property type="entry name" value="TAT_signal"/>
</dbReference>
<dbReference type="RefSeq" id="WP_200349442.1">
    <property type="nucleotide sequence ID" value="NZ_BAABHZ010000010.1"/>
</dbReference>
<gene>
    <name evidence="1" type="ORF">JIN84_02570</name>
</gene>
<evidence type="ECO:0000313" key="2">
    <source>
        <dbReference type="Proteomes" id="UP000600139"/>
    </source>
</evidence>
<evidence type="ECO:0000313" key="1">
    <source>
        <dbReference type="EMBL" id="MBK1814480.1"/>
    </source>
</evidence>
<proteinExistence type="predicted"/>
<keyword evidence="2" id="KW-1185">Reference proteome</keyword>
<accession>A0A934R384</accession>
<dbReference type="Proteomes" id="UP000600139">
    <property type="component" value="Unassembled WGS sequence"/>
</dbReference>
<sequence>MSSHPFIGTGRRGFLRGLGAAVALPALESFRPLLAAAGAERAIATTASGAPLRMCYLYIPNGVNVDLWRPKGTTASYKMGETFKSMEAHRSDFQIFTGFEQKNATAGGDGPGDHARGVASFLTSVRARKTAGSDINLGISVDQIAAKAAETATRLPSLELSADGVRKAGQCDSGYSCAYQFNLSWRSENQPMTPESNPRAVFERLFGSGSAKERAANLGQRYASKKSVLDFVEADAKALHRYLGRSDRHKLDEYLTGVREIERQIEKAEAMGLPVDPGVPAPDSTPGSYKEHLRLMMDMMVLAFKTDSTRISTFLMAHDGSNRSFQEIGVNDGHHNISHHQKNPDNLAKIAKIDAFYMEQFAYFLEKMKTTKDVDGKSLLHNSMIVYGGCISDGDRHNHDDLPIVVAGNGGGAFTPGRHVELGEDVPMSNLHLRMLEEFGVKEKRFGDSTGVLKKI</sequence>
<dbReference type="InterPro" id="IPR011447">
    <property type="entry name" value="DUF1552"/>
</dbReference>
<reference evidence="1" key="1">
    <citation type="submission" date="2021-01" db="EMBL/GenBank/DDBJ databases">
        <title>Modified the classification status of verrucomicrobia.</title>
        <authorList>
            <person name="Feng X."/>
        </authorList>
    </citation>
    <scope>NUCLEOTIDE SEQUENCE</scope>
    <source>
        <strain evidence="1">JCM 18052</strain>
    </source>
</reference>
<dbReference type="PROSITE" id="PS51318">
    <property type="entry name" value="TAT"/>
    <property type="match status" value="1"/>
</dbReference>
<comment type="caution">
    <text evidence="1">The sequence shown here is derived from an EMBL/GenBank/DDBJ whole genome shotgun (WGS) entry which is preliminary data.</text>
</comment>